<accession>A0A1I0MNW2</accession>
<evidence type="ECO:0000256" key="1">
    <source>
        <dbReference type="SAM" id="MobiDB-lite"/>
    </source>
</evidence>
<proteinExistence type="predicted"/>
<organism evidence="3 4">
    <name type="scientific">Prevotella aff. ruminicola Tc2-24</name>
    <dbReference type="NCBI Taxonomy" id="81582"/>
    <lineage>
        <taxon>Bacteria</taxon>
        <taxon>Pseudomonadati</taxon>
        <taxon>Bacteroidota</taxon>
        <taxon>Bacteroidia</taxon>
        <taxon>Bacteroidales</taxon>
        <taxon>Prevotellaceae</taxon>
        <taxon>Prevotella</taxon>
    </lineage>
</organism>
<evidence type="ECO:0000256" key="2">
    <source>
        <dbReference type="SAM" id="SignalP"/>
    </source>
</evidence>
<protein>
    <submittedName>
        <fullName evidence="3">Uncharacterized protein</fullName>
    </submittedName>
</protein>
<feature type="region of interest" description="Disordered" evidence="1">
    <location>
        <begin position="103"/>
        <end position="128"/>
    </location>
</feature>
<reference evidence="3 4" key="1">
    <citation type="submission" date="2016-10" db="EMBL/GenBank/DDBJ databases">
        <authorList>
            <person name="de Groot N.N."/>
        </authorList>
    </citation>
    <scope>NUCLEOTIDE SEQUENCE [LARGE SCALE GENOMIC DNA]</scope>
    <source>
        <strain evidence="3 4">TC2-24</strain>
    </source>
</reference>
<sequence>MKKMMILSMLMTIAITANALTHTEARHEAKYMTDKMTHELHLMPAQYHAVYDINFDYLRSVNHHSNAYGKSWKHRNRMLRRVLTASQYDRYIRLSHFYRPMPKPAPMPKPVPMPKRHAPHHRHHPAPHHTHASLVVHGSNGHVSIHF</sequence>
<dbReference type="Proteomes" id="UP000199373">
    <property type="component" value="Unassembled WGS sequence"/>
</dbReference>
<evidence type="ECO:0000313" key="4">
    <source>
        <dbReference type="Proteomes" id="UP000199373"/>
    </source>
</evidence>
<evidence type="ECO:0000313" key="3">
    <source>
        <dbReference type="EMBL" id="SEV90176.1"/>
    </source>
</evidence>
<dbReference type="AlphaFoldDB" id="A0A1I0MNW2"/>
<keyword evidence="4" id="KW-1185">Reference proteome</keyword>
<feature type="signal peptide" evidence="2">
    <location>
        <begin position="1"/>
        <end position="19"/>
    </location>
</feature>
<feature type="compositionally biased region" description="Pro residues" evidence="1">
    <location>
        <begin position="103"/>
        <end position="113"/>
    </location>
</feature>
<gene>
    <name evidence="3" type="ORF">SAMN04487850_0840</name>
</gene>
<feature type="compositionally biased region" description="Basic residues" evidence="1">
    <location>
        <begin position="114"/>
        <end position="128"/>
    </location>
</feature>
<keyword evidence="2" id="KW-0732">Signal</keyword>
<name>A0A1I0MNW2_9BACT</name>
<dbReference type="RefSeq" id="WP_091914861.1">
    <property type="nucleotide sequence ID" value="NZ_FOIQ01000001.1"/>
</dbReference>
<feature type="chain" id="PRO_5011509278" evidence="2">
    <location>
        <begin position="20"/>
        <end position="147"/>
    </location>
</feature>
<dbReference type="EMBL" id="FOIQ01000001">
    <property type="protein sequence ID" value="SEV90176.1"/>
    <property type="molecule type" value="Genomic_DNA"/>
</dbReference>